<organism evidence="1">
    <name type="scientific">Sesamum radiatum</name>
    <name type="common">Black benniseed</name>
    <dbReference type="NCBI Taxonomy" id="300843"/>
    <lineage>
        <taxon>Eukaryota</taxon>
        <taxon>Viridiplantae</taxon>
        <taxon>Streptophyta</taxon>
        <taxon>Embryophyta</taxon>
        <taxon>Tracheophyta</taxon>
        <taxon>Spermatophyta</taxon>
        <taxon>Magnoliopsida</taxon>
        <taxon>eudicotyledons</taxon>
        <taxon>Gunneridae</taxon>
        <taxon>Pentapetalae</taxon>
        <taxon>asterids</taxon>
        <taxon>lamiids</taxon>
        <taxon>Lamiales</taxon>
        <taxon>Pedaliaceae</taxon>
        <taxon>Sesamum</taxon>
    </lineage>
</organism>
<dbReference type="EMBL" id="JACGWJ010000016">
    <property type="protein sequence ID" value="KAL0360901.1"/>
    <property type="molecule type" value="Genomic_DNA"/>
</dbReference>
<dbReference type="AlphaFoldDB" id="A0AAW2PZV6"/>
<sequence length="190" mass="21117">MEMKNNLSNSPNFKYHIPSLEASSQQNDHVGASRDDGIALPLKFALKLGAKQKAQVAENDLLDDTMIHSSSISSTAEIATVMMVQTTSLDEQIASLTAAVGNLLKHVQARDDQLNKLHNKFQSTPVSNEFEEQDFSVECNTSKGIPIFTNEFVSVEHVKNTVNEAIENAYDARAQPFKSYIKPYTKRIEN</sequence>
<comment type="caution">
    <text evidence="1">The sequence shown here is derived from an EMBL/GenBank/DDBJ whole genome shotgun (WGS) entry which is preliminary data.</text>
</comment>
<protein>
    <submittedName>
        <fullName evidence="1">Uncharacterized protein</fullName>
    </submittedName>
</protein>
<reference evidence="1" key="2">
    <citation type="journal article" date="2024" name="Plant">
        <title>Genomic evolution and insights into agronomic trait innovations of Sesamum species.</title>
        <authorList>
            <person name="Miao H."/>
            <person name="Wang L."/>
            <person name="Qu L."/>
            <person name="Liu H."/>
            <person name="Sun Y."/>
            <person name="Le M."/>
            <person name="Wang Q."/>
            <person name="Wei S."/>
            <person name="Zheng Y."/>
            <person name="Lin W."/>
            <person name="Duan Y."/>
            <person name="Cao H."/>
            <person name="Xiong S."/>
            <person name="Wang X."/>
            <person name="Wei L."/>
            <person name="Li C."/>
            <person name="Ma Q."/>
            <person name="Ju M."/>
            <person name="Zhao R."/>
            <person name="Li G."/>
            <person name="Mu C."/>
            <person name="Tian Q."/>
            <person name="Mei H."/>
            <person name="Zhang T."/>
            <person name="Gao T."/>
            <person name="Zhang H."/>
        </authorList>
    </citation>
    <scope>NUCLEOTIDE SEQUENCE</scope>
    <source>
        <strain evidence="1">G02</strain>
    </source>
</reference>
<evidence type="ECO:0000313" key="1">
    <source>
        <dbReference type="EMBL" id="KAL0360901.1"/>
    </source>
</evidence>
<gene>
    <name evidence="1" type="ORF">Sradi_3774600</name>
</gene>
<proteinExistence type="predicted"/>
<name>A0AAW2PZV6_SESRA</name>
<accession>A0AAW2PZV6</accession>
<reference evidence="1" key="1">
    <citation type="submission" date="2020-06" db="EMBL/GenBank/DDBJ databases">
        <authorList>
            <person name="Li T."/>
            <person name="Hu X."/>
            <person name="Zhang T."/>
            <person name="Song X."/>
            <person name="Zhang H."/>
            <person name="Dai N."/>
            <person name="Sheng W."/>
            <person name="Hou X."/>
            <person name="Wei L."/>
        </authorList>
    </citation>
    <scope>NUCLEOTIDE SEQUENCE</scope>
    <source>
        <strain evidence="1">G02</strain>
        <tissue evidence="1">Leaf</tissue>
    </source>
</reference>